<dbReference type="PANTHER" id="PTHR46797">
    <property type="entry name" value="HTH-TYPE TRANSCRIPTIONAL REGULATOR"/>
    <property type="match status" value="1"/>
</dbReference>
<evidence type="ECO:0000313" key="4">
    <source>
        <dbReference type="Proteomes" id="UP000824264"/>
    </source>
</evidence>
<dbReference type="PROSITE" id="PS50943">
    <property type="entry name" value="HTH_CROC1"/>
    <property type="match status" value="1"/>
</dbReference>
<evidence type="ECO:0000256" key="1">
    <source>
        <dbReference type="ARBA" id="ARBA00023125"/>
    </source>
</evidence>
<dbReference type="InterPro" id="IPR001387">
    <property type="entry name" value="Cro/C1-type_HTH"/>
</dbReference>
<sequence>MDPKTAKPVMMRFGAIISEKRKLLRMSQEELAERVGISQESLSRMEKGVIAPRFERLQLFAEALECSIADLFRGEEEAGECAYTIERLLSPLPRQAQEEIVGIVATVARLAAPR</sequence>
<reference evidence="3" key="2">
    <citation type="submission" date="2021-04" db="EMBL/GenBank/DDBJ databases">
        <authorList>
            <person name="Gilroy R."/>
        </authorList>
    </citation>
    <scope>NUCLEOTIDE SEQUENCE</scope>
    <source>
        <strain evidence="3">ChiSxjej5B17-1746</strain>
    </source>
</reference>
<dbReference type="CDD" id="cd00093">
    <property type="entry name" value="HTH_XRE"/>
    <property type="match status" value="1"/>
</dbReference>
<dbReference type="SUPFAM" id="SSF47413">
    <property type="entry name" value="lambda repressor-like DNA-binding domains"/>
    <property type="match status" value="1"/>
</dbReference>
<accession>A0A9D1U8I6</accession>
<dbReference type="AlphaFoldDB" id="A0A9D1U8I6"/>
<protein>
    <submittedName>
        <fullName evidence="3">Helix-turn-helix domain-containing protein</fullName>
    </submittedName>
</protein>
<dbReference type="Proteomes" id="UP000824264">
    <property type="component" value="Unassembled WGS sequence"/>
</dbReference>
<proteinExistence type="predicted"/>
<keyword evidence="1" id="KW-0238">DNA-binding</keyword>
<evidence type="ECO:0000259" key="2">
    <source>
        <dbReference type="PROSITE" id="PS50943"/>
    </source>
</evidence>
<reference evidence="3" key="1">
    <citation type="journal article" date="2021" name="PeerJ">
        <title>Extensive microbial diversity within the chicken gut microbiome revealed by metagenomics and culture.</title>
        <authorList>
            <person name="Gilroy R."/>
            <person name="Ravi A."/>
            <person name="Getino M."/>
            <person name="Pursley I."/>
            <person name="Horton D.L."/>
            <person name="Alikhan N.F."/>
            <person name="Baker D."/>
            <person name="Gharbi K."/>
            <person name="Hall N."/>
            <person name="Watson M."/>
            <person name="Adriaenssens E.M."/>
            <person name="Foster-Nyarko E."/>
            <person name="Jarju S."/>
            <person name="Secka A."/>
            <person name="Antonio M."/>
            <person name="Oren A."/>
            <person name="Chaudhuri R.R."/>
            <person name="La Ragione R."/>
            <person name="Hildebrand F."/>
            <person name="Pallen M.J."/>
        </authorList>
    </citation>
    <scope>NUCLEOTIDE SEQUENCE</scope>
    <source>
        <strain evidence="3">ChiSxjej5B17-1746</strain>
    </source>
</reference>
<gene>
    <name evidence="3" type="ORF">H9874_04945</name>
</gene>
<dbReference type="Pfam" id="PF01381">
    <property type="entry name" value="HTH_3"/>
    <property type="match status" value="1"/>
</dbReference>
<dbReference type="GO" id="GO:0003677">
    <property type="term" value="F:DNA binding"/>
    <property type="evidence" value="ECO:0007669"/>
    <property type="project" value="UniProtKB-KW"/>
</dbReference>
<dbReference type="InterPro" id="IPR010982">
    <property type="entry name" value="Lambda_DNA-bd_dom_sf"/>
</dbReference>
<dbReference type="EMBL" id="DXGI01000177">
    <property type="protein sequence ID" value="HIW78477.1"/>
    <property type="molecule type" value="Genomic_DNA"/>
</dbReference>
<dbReference type="GO" id="GO:0005829">
    <property type="term" value="C:cytosol"/>
    <property type="evidence" value="ECO:0007669"/>
    <property type="project" value="TreeGrafter"/>
</dbReference>
<dbReference type="PANTHER" id="PTHR46797:SF1">
    <property type="entry name" value="METHYLPHOSPHONATE SYNTHASE"/>
    <property type="match status" value="1"/>
</dbReference>
<dbReference type="InterPro" id="IPR050807">
    <property type="entry name" value="TransReg_Diox_bact_type"/>
</dbReference>
<evidence type="ECO:0000313" key="3">
    <source>
        <dbReference type="EMBL" id="HIW78477.1"/>
    </source>
</evidence>
<feature type="domain" description="HTH cro/C1-type" evidence="2">
    <location>
        <begin position="17"/>
        <end position="71"/>
    </location>
</feature>
<dbReference type="GO" id="GO:0003700">
    <property type="term" value="F:DNA-binding transcription factor activity"/>
    <property type="evidence" value="ECO:0007669"/>
    <property type="project" value="TreeGrafter"/>
</dbReference>
<comment type="caution">
    <text evidence="3">The sequence shown here is derived from an EMBL/GenBank/DDBJ whole genome shotgun (WGS) entry which is preliminary data.</text>
</comment>
<organism evidence="3 4">
    <name type="scientific">Candidatus Bilophila faecipullorum</name>
    <dbReference type="NCBI Taxonomy" id="2838482"/>
    <lineage>
        <taxon>Bacteria</taxon>
        <taxon>Pseudomonadati</taxon>
        <taxon>Thermodesulfobacteriota</taxon>
        <taxon>Desulfovibrionia</taxon>
        <taxon>Desulfovibrionales</taxon>
        <taxon>Desulfovibrionaceae</taxon>
        <taxon>Bilophila</taxon>
    </lineage>
</organism>
<dbReference type="SMART" id="SM00530">
    <property type="entry name" value="HTH_XRE"/>
    <property type="match status" value="1"/>
</dbReference>
<name>A0A9D1U8I6_9BACT</name>
<dbReference type="Gene3D" id="1.10.260.40">
    <property type="entry name" value="lambda repressor-like DNA-binding domains"/>
    <property type="match status" value="1"/>
</dbReference>